<protein>
    <submittedName>
        <fullName evidence="1">ATP-dependent DNA helicase RecG C-terminal domain protein</fullName>
    </submittedName>
</protein>
<dbReference type="Gene3D" id="3.30.565.60">
    <property type="match status" value="1"/>
</dbReference>
<organism evidence="1 2">
    <name type="scientific">Mogibacterium timidum ATCC 33093</name>
    <dbReference type="NCBI Taxonomy" id="1401079"/>
    <lineage>
        <taxon>Bacteria</taxon>
        <taxon>Bacillati</taxon>
        <taxon>Bacillota</taxon>
        <taxon>Clostridia</taxon>
        <taxon>Peptostreptococcales</taxon>
        <taxon>Anaerovoracaceae</taxon>
        <taxon>Mogibacterium</taxon>
    </lineage>
</organism>
<comment type="caution">
    <text evidence="1">The sequence shown here is derived from an EMBL/GenBank/DDBJ whole genome shotgun (WGS) entry which is preliminary data.</text>
</comment>
<dbReference type="GO" id="GO:0004386">
    <property type="term" value="F:helicase activity"/>
    <property type="evidence" value="ECO:0007669"/>
    <property type="project" value="UniProtKB-KW"/>
</dbReference>
<dbReference type="Pfam" id="PF13749">
    <property type="entry name" value="HATPase_c_4"/>
    <property type="match status" value="1"/>
</dbReference>
<dbReference type="PANTHER" id="PTHR30595">
    <property type="entry name" value="GLPR-RELATED TRANSCRIPTIONAL REPRESSOR"/>
    <property type="match status" value="1"/>
</dbReference>
<name>X8IQB6_9FIRM</name>
<proteinExistence type="predicted"/>
<keyword evidence="1" id="KW-0067">ATP-binding</keyword>
<dbReference type="AlphaFoldDB" id="X8IQB6"/>
<keyword evidence="1" id="KW-0378">Hydrolase</keyword>
<sequence>MSCREYVHRSYFEALGNALIRRDYLINGNEAHIDIFDDRMEIYSPGGMPDGTLIQDRNIKGVPSIRRNPVLADIFARLGYMERSGSGLSKK</sequence>
<reference evidence="1 2" key="1">
    <citation type="submission" date="2014-01" db="EMBL/GenBank/DDBJ databases">
        <authorList>
            <person name="Durkin A.S."/>
            <person name="McCorrison J."/>
            <person name="Torralba M."/>
            <person name="Gillis M."/>
            <person name="Haft D.H."/>
            <person name="Methe B."/>
            <person name="Sutton G."/>
            <person name="Nelson K.E."/>
        </authorList>
    </citation>
    <scope>NUCLEOTIDE SEQUENCE [LARGE SCALE GENOMIC DNA]</scope>
    <source>
        <strain evidence="1 2">ATCC 33093</strain>
    </source>
</reference>
<dbReference type="PANTHER" id="PTHR30595:SF6">
    <property type="entry name" value="SCHLAFEN ALBA-2 DOMAIN-CONTAINING PROTEIN"/>
    <property type="match status" value="1"/>
</dbReference>
<dbReference type="EMBL" id="JALU01000022">
    <property type="protein sequence ID" value="EUC51827.1"/>
    <property type="molecule type" value="Genomic_DNA"/>
</dbReference>
<keyword evidence="1" id="KW-0547">Nucleotide-binding</keyword>
<evidence type="ECO:0000313" key="2">
    <source>
        <dbReference type="Proteomes" id="UP000022645"/>
    </source>
</evidence>
<keyword evidence="1" id="KW-0347">Helicase</keyword>
<dbReference type="PATRIC" id="fig|1401079.3.peg.1269"/>
<evidence type="ECO:0000313" key="1">
    <source>
        <dbReference type="EMBL" id="EUC51827.1"/>
    </source>
</evidence>
<gene>
    <name evidence="1" type="ORF">HMPREF0581_0848</name>
</gene>
<dbReference type="Proteomes" id="UP000022645">
    <property type="component" value="Unassembled WGS sequence"/>
</dbReference>
<accession>X8IQB6</accession>
<dbReference type="InterPro" id="IPR038475">
    <property type="entry name" value="RecG_C_sf"/>
</dbReference>